<keyword evidence="2" id="KW-1185">Reference proteome</keyword>
<reference evidence="2" key="1">
    <citation type="submission" date="2018-12" db="EMBL/GenBank/DDBJ databases">
        <title>Tengunoibacter tsumagoiensis gen. nov., sp. nov., Dictyobacter kobayashii sp. nov., D. alpinus sp. nov., and D. joshuensis sp. nov. and description of Dictyobacteraceae fam. nov. within the order Ktedonobacterales isolated from Tengu-no-mugimeshi.</title>
        <authorList>
            <person name="Wang C.M."/>
            <person name="Zheng Y."/>
            <person name="Sakai Y."/>
            <person name="Toyoda A."/>
            <person name="Minakuchi Y."/>
            <person name="Abe K."/>
            <person name="Yokota A."/>
            <person name="Yabe S."/>
        </authorList>
    </citation>
    <scope>NUCLEOTIDE SEQUENCE [LARGE SCALE GENOMIC DNA]</scope>
    <source>
        <strain evidence="2">Uno16</strain>
    </source>
</reference>
<name>A0A402B8E1_9CHLR</name>
<dbReference type="EMBL" id="BIFT01000001">
    <property type="protein sequence ID" value="GCE27587.1"/>
    <property type="molecule type" value="Genomic_DNA"/>
</dbReference>
<comment type="caution">
    <text evidence="1">The sequence shown here is derived from an EMBL/GenBank/DDBJ whole genome shotgun (WGS) entry which is preliminary data.</text>
</comment>
<dbReference type="RefSeq" id="WP_126627916.1">
    <property type="nucleotide sequence ID" value="NZ_BIFT01000001.1"/>
</dbReference>
<proteinExistence type="predicted"/>
<protein>
    <submittedName>
        <fullName evidence="1">Uncharacterized protein</fullName>
    </submittedName>
</protein>
<dbReference type="Proteomes" id="UP000287171">
    <property type="component" value="Unassembled WGS sequence"/>
</dbReference>
<dbReference type="OrthoDB" id="7061826at2"/>
<gene>
    <name evidence="1" type="ORF">KDA_30710</name>
</gene>
<sequence length="150" mass="16881">MRIQSEDNLYFIQLTLQEVNMLYYPGVCVQIEASAHGFSASMHSVWWSIDDMHVFLTDLVRLEQQRAGTAVLVSMSPSEAILSFQSVDRVGHMIAKIDLTRSVLLSTAAQCIDHHLSVAFDIDVSLLPKLVRSFEQLIPKDEDEQQAVCT</sequence>
<organism evidence="1 2">
    <name type="scientific">Dictyobacter alpinus</name>
    <dbReference type="NCBI Taxonomy" id="2014873"/>
    <lineage>
        <taxon>Bacteria</taxon>
        <taxon>Bacillati</taxon>
        <taxon>Chloroflexota</taxon>
        <taxon>Ktedonobacteria</taxon>
        <taxon>Ktedonobacterales</taxon>
        <taxon>Dictyobacteraceae</taxon>
        <taxon>Dictyobacter</taxon>
    </lineage>
</organism>
<dbReference type="AlphaFoldDB" id="A0A402B8E1"/>
<evidence type="ECO:0000313" key="2">
    <source>
        <dbReference type="Proteomes" id="UP000287171"/>
    </source>
</evidence>
<accession>A0A402B8E1</accession>
<evidence type="ECO:0000313" key="1">
    <source>
        <dbReference type="EMBL" id="GCE27587.1"/>
    </source>
</evidence>